<keyword evidence="3" id="KW-1185">Reference proteome</keyword>
<sequence length="84" mass="9270">MPEESHWRRSDNPQDTGCARIGDGRLTADLGAFGSISEFSQAEGMAKGKCRCRCGVRGPGETRRVNAWSVFSNCGLMIYSRRNN</sequence>
<proteinExistence type="predicted"/>
<feature type="compositionally biased region" description="Basic and acidic residues" evidence="1">
    <location>
        <begin position="1"/>
        <end position="12"/>
    </location>
</feature>
<dbReference type="Proteomes" id="UP000465622">
    <property type="component" value="Chromosome"/>
</dbReference>
<accession>A0ABM7HYP3</accession>
<organism evidence="2 3">
    <name type="scientific">Mycolicibacterium mageritense</name>
    <name type="common">Mycobacterium mageritense</name>
    <dbReference type="NCBI Taxonomy" id="53462"/>
    <lineage>
        <taxon>Bacteria</taxon>
        <taxon>Bacillati</taxon>
        <taxon>Actinomycetota</taxon>
        <taxon>Actinomycetes</taxon>
        <taxon>Mycobacteriales</taxon>
        <taxon>Mycobacteriaceae</taxon>
        <taxon>Mycolicibacterium</taxon>
    </lineage>
</organism>
<gene>
    <name evidence="2" type="ORF">MMAGJ_50140</name>
</gene>
<dbReference type="EMBL" id="AP022567">
    <property type="protein sequence ID" value="BBX35732.1"/>
    <property type="molecule type" value="Genomic_DNA"/>
</dbReference>
<name>A0ABM7HYP3_MYCME</name>
<feature type="region of interest" description="Disordered" evidence="1">
    <location>
        <begin position="1"/>
        <end position="20"/>
    </location>
</feature>
<protein>
    <submittedName>
        <fullName evidence="2">Uncharacterized protein</fullName>
    </submittedName>
</protein>
<reference evidence="2 3" key="1">
    <citation type="journal article" date="2019" name="Emerg. Microbes Infect.">
        <title>Comprehensive subspecies identification of 175 nontuberculous mycobacteria species based on 7547 genomic profiles.</title>
        <authorList>
            <person name="Matsumoto Y."/>
            <person name="Kinjo T."/>
            <person name="Motooka D."/>
            <person name="Nabeya D."/>
            <person name="Jung N."/>
            <person name="Uechi K."/>
            <person name="Horii T."/>
            <person name="Iida T."/>
            <person name="Fujita J."/>
            <person name="Nakamura S."/>
        </authorList>
    </citation>
    <scope>NUCLEOTIDE SEQUENCE [LARGE SCALE GENOMIC DNA]</scope>
    <source>
        <strain evidence="2 3">JCM 12375</strain>
    </source>
</reference>
<evidence type="ECO:0000256" key="1">
    <source>
        <dbReference type="SAM" id="MobiDB-lite"/>
    </source>
</evidence>
<evidence type="ECO:0000313" key="3">
    <source>
        <dbReference type="Proteomes" id="UP000465622"/>
    </source>
</evidence>
<evidence type="ECO:0000313" key="2">
    <source>
        <dbReference type="EMBL" id="BBX35732.1"/>
    </source>
</evidence>